<keyword evidence="2" id="KW-0812">Transmembrane</keyword>
<evidence type="ECO:0000313" key="4">
    <source>
        <dbReference type="Proteomes" id="UP000050940"/>
    </source>
</evidence>
<evidence type="ECO:0000313" key="3">
    <source>
        <dbReference type="EMBL" id="KRG87200.1"/>
    </source>
</evidence>
<accession>A0A0R0DZP7</accession>
<protein>
    <recommendedName>
        <fullName evidence="5">Transmembrane protein</fullName>
    </recommendedName>
</protein>
<dbReference type="RefSeq" id="WP_057640200.1">
    <property type="nucleotide sequence ID" value="NZ_LDJP01000026.1"/>
</dbReference>
<dbReference type="STRING" id="659018.ABB34_05225"/>
<evidence type="ECO:0000256" key="2">
    <source>
        <dbReference type="SAM" id="Phobius"/>
    </source>
</evidence>
<feature type="region of interest" description="Disordered" evidence="1">
    <location>
        <begin position="228"/>
        <end position="255"/>
    </location>
</feature>
<keyword evidence="2" id="KW-0472">Membrane</keyword>
<evidence type="ECO:0000256" key="1">
    <source>
        <dbReference type="SAM" id="MobiDB-lite"/>
    </source>
</evidence>
<proteinExistence type="predicted"/>
<feature type="region of interest" description="Disordered" evidence="1">
    <location>
        <begin position="294"/>
        <end position="318"/>
    </location>
</feature>
<reference evidence="3 4" key="1">
    <citation type="submission" date="2015-05" db="EMBL/GenBank/DDBJ databases">
        <title>Genome sequencing and analysis of members of genus Stenotrophomonas.</title>
        <authorList>
            <person name="Patil P.P."/>
            <person name="Midha S."/>
            <person name="Patil P.B."/>
        </authorList>
    </citation>
    <scope>NUCLEOTIDE SEQUENCE [LARGE SCALE GENOMIC DNA]</scope>
    <source>
        <strain evidence="3 4">JCM 16244</strain>
    </source>
</reference>
<dbReference type="PATRIC" id="fig|659018.3.peg.952"/>
<organism evidence="3 4">
    <name type="scientific">Stenotrophomonas daejeonensis</name>
    <dbReference type="NCBI Taxonomy" id="659018"/>
    <lineage>
        <taxon>Bacteria</taxon>
        <taxon>Pseudomonadati</taxon>
        <taxon>Pseudomonadota</taxon>
        <taxon>Gammaproteobacteria</taxon>
        <taxon>Lysobacterales</taxon>
        <taxon>Lysobacteraceae</taxon>
        <taxon>Stenotrophomonas</taxon>
    </lineage>
</organism>
<feature type="transmembrane region" description="Helical" evidence="2">
    <location>
        <begin position="199"/>
        <end position="218"/>
    </location>
</feature>
<dbReference type="EMBL" id="LDJP01000026">
    <property type="protein sequence ID" value="KRG87200.1"/>
    <property type="molecule type" value="Genomic_DNA"/>
</dbReference>
<keyword evidence="2" id="KW-1133">Transmembrane helix</keyword>
<evidence type="ECO:0008006" key="5">
    <source>
        <dbReference type="Google" id="ProtNLM"/>
    </source>
</evidence>
<comment type="caution">
    <text evidence="3">The sequence shown here is derived from an EMBL/GenBank/DDBJ whole genome shotgun (WGS) entry which is preliminary data.</text>
</comment>
<gene>
    <name evidence="3" type="ORF">ABB34_05225</name>
</gene>
<sequence>MAATASSSPATANASSAFLRGVERRALVVADLQAGAAGTQAVAAAMRAFAGHAAATAMVDWPARFWGLLCNAPQLRAPATGTATPLPHLSTLQAADRLALLLRVGAGLDEAVAAASLGMDIGTYRQALARACPLDAKGQPDAAAWRTLAEQVQAQVRELSPERLRQLGQLHEAATAKAAPAPMAARAPRPAARPRARRGWLLPGLLVLVLAAVAAWWWHEHGAMRPGSGGPPAEGVLGDNGPIQVESLPDDSAPAAAVDNHAADDAAMLADPELALAQDADFHAWYAAGAPVPVDESQAAPGHAEPASAALETVDAED</sequence>
<dbReference type="OrthoDB" id="5966099at2"/>
<dbReference type="AlphaFoldDB" id="A0A0R0DZP7"/>
<keyword evidence="4" id="KW-1185">Reference proteome</keyword>
<name>A0A0R0DZP7_9GAMM</name>
<feature type="compositionally biased region" description="Low complexity" evidence="1">
    <location>
        <begin position="299"/>
        <end position="310"/>
    </location>
</feature>
<dbReference type="Proteomes" id="UP000050940">
    <property type="component" value="Unassembled WGS sequence"/>
</dbReference>